<comment type="similarity">
    <text evidence="1">Belongs to the AB hydrolase superfamily. AB hydrolase 4 family.</text>
</comment>
<evidence type="ECO:0000313" key="3">
    <source>
        <dbReference type="Proteomes" id="UP001497482"/>
    </source>
</evidence>
<sequence length="182" mass="19255">MNMLRLLSLSLDKCGLQFSRDHLLLRDGAIVALDWVVGECEGGRRSSPPVLLLVPEHWGSLTPHLCSLCHSASALGFYVVLFHHRGTAGCPLTTTRLTEFGDPADLDQAVAYIHSRHPSSVLLAVSEGSGSGTLLSYLGEKGSGSRITAAAAFEVKMRPSSRASARQASAVALNTASSVISQ</sequence>
<dbReference type="InterPro" id="IPR050960">
    <property type="entry name" value="AB_hydrolase_4_sf"/>
</dbReference>
<protein>
    <recommendedName>
        <fullName evidence="4">Serine aminopeptidase S33 domain-containing protein</fullName>
    </recommendedName>
</protein>
<dbReference type="SUPFAM" id="SSF53474">
    <property type="entry name" value="alpha/beta-Hydrolases"/>
    <property type="match status" value="1"/>
</dbReference>
<dbReference type="InterPro" id="IPR029058">
    <property type="entry name" value="AB_hydrolase_fold"/>
</dbReference>
<evidence type="ECO:0008006" key="4">
    <source>
        <dbReference type="Google" id="ProtNLM"/>
    </source>
</evidence>
<organism evidence="2 3">
    <name type="scientific">Knipowitschia caucasica</name>
    <name type="common">Caucasian dwarf goby</name>
    <name type="synonym">Pomatoschistus caucasicus</name>
    <dbReference type="NCBI Taxonomy" id="637954"/>
    <lineage>
        <taxon>Eukaryota</taxon>
        <taxon>Metazoa</taxon>
        <taxon>Chordata</taxon>
        <taxon>Craniata</taxon>
        <taxon>Vertebrata</taxon>
        <taxon>Euteleostomi</taxon>
        <taxon>Actinopterygii</taxon>
        <taxon>Neopterygii</taxon>
        <taxon>Teleostei</taxon>
        <taxon>Neoteleostei</taxon>
        <taxon>Acanthomorphata</taxon>
        <taxon>Gobiaria</taxon>
        <taxon>Gobiiformes</taxon>
        <taxon>Gobioidei</taxon>
        <taxon>Gobiidae</taxon>
        <taxon>Gobiinae</taxon>
        <taxon>Knipowitschia</taxon>
    </lineage>
</organism>
<dbReference type="Proteomes" id="UP001497482">
    <property type="component" value="Chromosome 11"/>
</dbReference>
<keyword evidence="3" id="KW-1185">Reference proteome</keyword>
<name>A0AAV2JAJ3_KNICA</name>
<gene>
    <name evidence="2" type="ORF">KC01_LOCUS5044</name>
</gene>
<evidence type="ECO:0000256" key="1">
    <source>
        <dbReference type="ARBA" id="ARBA00010884"/>
    </source>
</evidence>
<dbReference type="GO" id="GO:0034338">
    <property type="term" value="F:short-chain carboxylesterase activity"/>
    <property type="evidence" value="ECO:0007669"/>
    <property type="project" value="TreeGrafter"/>
</dbReference>
<dbReference type="EMBL" id="OZ035833">
    <property type="protein sequence ID" value="CAL1573082.1"/>
    <property type="molecule type" value="Genomic_DNA"/>
</dbReference>
<dbReference type="PANTHER" id="PTHR10794">
    <property type="entry name" value="ABHYDROLASE DOMAIN-CONTAINING PROTEIN"/>
    <property type="match status" value="1"/>
</dbReference>
<dbReference type="PANTHER" id="PTHR10794:SF96">
    <property type="entry name" value="PROTEIN ABHD15-LIKE"/>
    <property type="match status" value="1"/>
</dbReference>
<accession>A0AAV2JAJ3</accession>
<dbReference type="Gene3D" id="3.40.50.1820">
    <property type="entry name" value="alpha/beta hydrolase"/>
    <property type="match status" value="1"/>
</dbReference>
<proteinExistence type="inferred from homology"/>
<evidence type="ECO:0000313" key="2">
    <source>
        <dbReference type="EMBL" id="CAL1573082.1"/>
    </source>
</evidence>
<dbReference type="AlphaFoldDB" id="A0AAV2JAJ3"/>
<reference evidence="2 3" key="1">
    <citation type="submission" date="2024-04" db="EMBL/GenBank/DDBJ databases">
        <authorList>
            <person name="Waldvogel A.-M."/>
            <person name="Schoenle A."/>
        </authorList>
    </citation>
    <scope>NUCLEOTIDE SEQUENCE [LARGE SCALE GENOMIC DNA]</scope>
</reference>
<dbReference type="GO" id="GO:0047372">
    <property type="term" value="F:monoacylglycerol lipase activity"/>
    <property type="evidence" value="ECO:0007669"/>
    <property type="project" value="TreeGrafter"/>
</dbReference>